<keyword evidence="1 3" id="KW-0560">Oxidoreductase</keyword>
<dbReference type="InterPro" id="IPR016161">
    <property type="entry name" value="Ald_DH/histidinol_DH"/>
</dbReference>
<keyword evidence="6" id="KW-1185">Reference proteome</keyword>
<reference evidence="6" key="1">
    <citation type="journal article" date="2019" name="Int. J. Syst. Evol. Microbiol.">
        <title>The Global Catalogue of Microorganisms (GCM) 10K type strain sequencing project: providing services to taxonomists for standard genome sequencing and annotation.</title>
        <authorList>
            <consortium name="The Broad Institute Genomics Platform"/>
            <consortium name="The Broad Institute Genome Sequencing Center for Infectious Disease"/>
            <person name="Wu L."/>
            <person name="Ma J."/>
        </authorList>
    </citation>
    <scope>NUCLEOTIDE SEQUENCE [LARGE SCALE GENOMIC DNA]</scope>
    <source>
        <strain evidence="6">CCM 7941</strain>
    </source>
</reference>
<accession>A0ABV7LH37</accession>
<dbReference type="Gene3D" id="3.40.605.10">
    <property type="entry name" value="Aldehyde Dehydrogenase, Chain A, domain 1"/>
    <property type="match status" value="1"/>
</dbReference>
<dbReference type="InterPro" id="IPR016162">
    <property type="entry name" value="Ald_DH_N"/>
</dbReference>
<dbReference type="InterPro" id="IPR015590">
    <property type="entry name" value="Aldehyde_DH_dom"/>
</dbReference>
<dbReference type="EMBL" id="JBHRUV010000052">
    <property type="protein sequence ID" value="MFC3266746.1"/>
    <property type="molecule type" value="Genomic_DNA"/>
</dbReference>
<dbReference type="InterPro" id="IPR016163">
    <property type="entry name" value="Ald_DH_C"/>
</dbReference>
<dbReference type="Proteomes" id="UP001595536">
    <property type="component" value="Unassembled WGS sequence"/>
</dbReference>
<evidence type="ECO:0000313" key="6">
    <source>
        <dbReference type="Proteomes" id="UP001595536"/>
    </source>
</evidence>
<dbReference type="Gene3D" id="3.40.309.10">
    <property type="entry name" value="Aldehyde Dehydrogenase, Chain A, domain 2"/>
    <property type="match status" value="1"/>
</dbReference>
<gene>
    <name evidence="5" type="ORF">ACFOEX_10320</name>
</gene>
<dbReference type="PANTHER" id="PTHR11699">
    <property type="entry name" value="ALDEHYDE DEHYDROGENASE-RELATED"/>
    <property type="match status" value="1"/>
</dbReference>
<dbReference type="InterPro" id="IPR029510">
    <property type="entry name" value="Ald_DH_CS_GLU"/>
</dbReference>
<evidence type="ECO:0000259" key="4">
    <source>
        <dbReference type="Pfam" id="PF00171"/>
    </source>
</evidence>
<dbReference type="SUPFAM" id="SSF53720">
    <property type="entry name" value="ALDH-like"/>
    <property type="match status" value="1"/>
</dbReference>
<evidence type="ECO:0000256" key="2">
    <source>
        <dbReference type="PROSITE-ProRule" id="PRU10007"/>
    </source>
</evidence>
<comment type="similarity">
    <text evidence="3">Belongs to the aldehyde dehydrogenase family.</text>
</comment>
<name>A0ABV7LH37_9HYPH</name>
<dbReference type="PROSITE" id="PS00070">
    <property type="entry name" value="ALDEHYDE_DEHYDR_CYS"/>
    <property type="match status" value="1"/>
</dbReference>
<evidence type="ECO:0000256" key="3">
    <source>
        <dbReference type="RuleBase" id="RU003345"/>
    </source>
</evidence>
<proteinExistence type="inferred from homology"/>
<protein>
    <submittedName>
        <fullName evidence="5">Aldehyde dehydrogenase family protein</fullName>
    </submittedName>
</protein>
<feature type="domain" description="Aldehyde dehydrogenase" evidence="4">
    <location>
        <begin position="21"/>
        <end position="481"/>
    </location>
</feature>
<dbReference type="RefSeq" id="WP_376828974.1">
    <property type="nucleotide sequence ID" value="NZ_JBHLWR010000004.1"/>
</dbReference>
<organism evidence="5 6">
    <name type="scientific">Camelimonas abortus</name>
    <dbReference type="NCBI Taxonomy" id="1017184"/>
    <lineage>
        <taxon>Bacteria</taxon>
        <taxon>Pseudomonadati</taxon>
        <taxon>Pseudomonadota</taxon>
        <taxon>Alphaproteobacteria</taxon>
        <taxon>Hyphomicrobiales</taxon>
        <taxon>Chelatococcaceae</taxon>
        <taxon>Camelimonas</taxon>
    </lineage>
</organism>
<dbReference type="PROSITE" id="PS00687">
    <property type="entry name" value="ALDEHYDE_DEHYDR_GLU"/>
    <property type="match status" value="1"/>
</dbReference>
<evidence type="ECO:0000313" key="5">
    <source>
        <dbReference type="EMBL" id="MFC3266746.1"/>
    </source>
</evidence>
<feature type="active site" evidence="2">
    <location>
        <position position="254"/>
    </location>
</feature>
<sequence length="487" mass="49590">MNVTAPSWPAASYVNGAFVSAGDGATLAVLNPATGREIARVAGTGPATVDAAAAAARAAFDEGPWPRTPPFERGRVLQKISDAISARLEELAVIEALDAGKPIAAARREVAGAARVFAYYAGAMDKFPGDTLPVDRHLLSLTLREPLGVVAQVTPWNFPLLAAAWKLAPALAAGCAAVLKPSPLTPLSTLVLAQIAGECGAPPGVVNVIPGDGEAGARLVSHPQVDGVSFTGSTAVGVAVARAAAAGVKKVALELGGKNACVIFADADMERAAQAAVAAAFGNAGQSCSARSRILVQRTAMPAFEAAFLAAVAALRPGDTMDEATTLGPLASQAQRDAVEAHVAAAKASGLRLLCGGGRIAGLPGFYLEPAVFSDVGPEHPLFQTEVFGPVASLTPFDDEAGAIRLANATDYGLNGSVWSRDLGRALRTARAMRAGSVAVNGLPSASMHALFTPFGGYRRSGVGRELGLAAIDFYTELKTITLDLAA</sequence>
<evidence type="ECO:0000256" key="1">
    <source>
        <dbReference type="ARBA" id="ARBA00023002"/>
    </source>
</evidence>
<comment type="caution">
    <text evidence="5">The sequence shown here is derived from an EMBL/GenBank/DDBJ whole genome shotgun (WGS) entry which is preliminary data.</text>
</comment>
<dbReference type="InterPro" id="IPR016160">
    <property type="entry name" value="Ald_DH_CS_CYS"/>
</dbReference>
<dbReference type="Pfam" id="PF00171">
    <property type="entry name" value="Aldedh"/>
    <property type="match status" value="1"/>
</dbReference>